<dbReference type="GO" id="GO:0070042">
    <property type="term" value="F:rRNA (uridine-N3-)-methyltransferase activity"/>
    <property type="evidence" value="ECO:0007669"/>
    <property type="project" value="InterPro"/>
</dbReference>
<comment type="caution">
    <text evidence="3">The sequence shown here is derived from an EMBL/GenBank/DDBJ whole genome shotgun (WGS) entry which is preliminary data.</text>
</comment>
<evidence type="ECO:0000259" key="2">
    <source>
        <dbReference type="Pfam" id="PF10354"/>
    </source>
</evidence>
<organism evidence="3 4">
    <name type="scientific">Gymnopilus dilepis</name>
    <dbReference type="NCBI Taxonomy" id="231916"/>
    <lineage>
        <taxon>Eukaryota</taxon>
        <taxon>Fungi</taxon>
        <taxon>Dikarya</taxon>
        <taxon>Basidiomycota</taxon>
        <taxon>Agaricomycotina</taxon>
        <taxon>Agaricomycetes</taxon>
        <taxon>Agaricomycetidae</taxon>
        <taxon>Agaricales</taxon>
        <taxon>Agaricineae</taxon>
        <taxon>Hymenogastraceae</taxon>
        <taxon>Gymnopilus</taxon>
    </lineage>
</organism>
<dbReference type="Pfam" id="PF10354">
    <property type="entry name" value="BMT5-like"/>
    <property type="match status" value="1"/>
</dbReference>
<dbReference type="Proteomes" id="UP000284706">
    <property type="component" value="Unassembled WGS sequence"/>
</dbReference>
<keyword evidence="4" id="KW-1185">Reference proteome</keyword>
<feature type="compositionally biased region" description="Polar residues" evidence="1">
    <location>
        <begin position="221"/>
        <end position="230"/>
    </location>
</feature>
<proteinExistence type="predicted"/>
<dbReference type="AlphaFoldDB" id="A0A409VDT0"/>
<gene>
    <name evidence="3" type="ORF">CVT26_002198</name>
</gene>
<protein>
    <recommendedName>
        <fullName evidence="2">25S rRNA (uridine-N(3))-methyltransferase BMT5-like domain-containing protein</fullName>
    </recommendedName>
</protein>
<evidence type="ECO:0000256" key="1">
    <source>
        <dbReference type="SAM" id="MobiDB-lite"/>
    </source>
</evidence>
<dbReference type="EMBL" id="NHYE01005668">
    <property type="protein sequence ID" value="PPQ64315.1"/>
    <property type="molecule type" value="Genomic_DNA"/>
</dbReference>
<dbReference type="GO" id="GO:0005737">
    <property type="term" value="C:cytoplasm"/>
    <property type="evidence" value="ECO:0007669"/>
    <property type="project" value="TreeGrafter"/>
</dbReference>
<dbReference type="InParanoid" id="A0A409VDT0"/>
<feature type="domain" description="25S rRNA (uridine-N(3))-methyltransferase BMT5-like" evidence="2">
    <location>
        <begin position="74"/>
        <end position="300"/>
    </location>
</feature>
<sequence>MGKAGRNLKNALLSQQSRLKTKQKISHAAQVAEQKSARNSKGHFPSKTAKGKEKATASSGPRPTVPFHPWDKIMLIGEGNFSFARSLVLDPPAVLQDLPPNNITATAYDSEEECYSKYPESKEIVSFIRSKGVEVIFGVDGTRLEKHSKLKGRRWDRIVWNFPHAGKGISDQDRNILSNQLLILAFLRSAAHMLHRGPAPSAFVSKKKKITDDEDEGVSGEAQNTNDDDSQLVSAVNTTKTRGTVLITLRNVIPYTEWDVPRLAKSPPSLKASGNPPNPQYTLLRSFRFHRNIWKGYEHRMTKGERAHGTGTTGEGGEDRTWEFYLKDEFPAG</sequence>
<accession>A0A409VDT0</accession>
<dbReference type="GO" id="GO:0070475">
    <property type="term" value="P:rRNA base methylation"/>
    <property type="evidence" value="ECO:0007669"/>
    <property type="project" value="InterPro"/>
</dbReference>
<dbReference type="PANTHER" id="PTHR11538">
    <property type="entry name" value="PHENYLALANYL-TRNA SYNTHETASE"/>
    <property type="match status" value="1"/>
</dbReference>
<evidence type="ECO:0000313" key="4">
    <source>
        <dbReference type="Proteomes" id="UP000284706"/>
    </source>
</evidence>
<feature type="region of interest" description="Disordered" evidence="1">
    <location>
        <begin position="205"/>
        <end position="230"/>
    </location>
</feature>
<dbReference type="STRING" id="231916.A0A409VDT0"/>
<dbReference type="InterPro" id="IPR019446">
    <property type="entry name" value="BMT5-like"/>
</dbReference>
<evidence type="ECO:0000313" key="3">
    <source>
        <dbReference type="EMBL" id="PPQ64315.1"/>
    </source>
</evidence>
<dbReference type="PANTHER" id="PTHR11538:SF26">
    <property type="entry name" value="FERREDOXIN-FOLD ANTICODON-BINDING DOMAIN-CONTAINING PROTEIN 1"/>
    <property type="match status" value="1"/>
</dbReference>
<feature type="region of interest" description="Disordered" evidence="1">
    <location>
        <begin position="1"/>
        <end position="64"/>
    </location>
</feature>
<dbReference type="OrthoDB" id="273345at2759"/>
<reference evidence="3 4" key="1">
    <citation type="journal article" date="2018" name="Evol. Lett.">
        <title>Horizontal gene cluster transfer increased hallucinogenic mushroom diversity.</title>
        <authorList>
            <person name="Reynolds H.T."/>
            <person name="Vijayakumar V."/>
            <person name="Gluck-Thaler E."/>
            <person name="Korotkin H.B."/>
            <person name="Matheny P.B."/>
            <person name="Slot J.C."/>
        </authorList>
    </citation>
    <scope>NUCLEOTIDE SEQUENCE [LARGE SCALE GENOMIC DNA]</scope>
    <source>
        <strain evidence="3 4">SRW20</strain>
    </source>
</reference>
<name>A0A409VDT0_9AGAR</name>
<dbReference type="FunCoup" id="A0A409VDT0">
    <property type="interactions" value="212"/>
</dbReference>